<evidence type="ECO:0000313" key="1">
    <source>
        <dbReference type="EMBL" id="KAK1283123.1"/>
    </source>
</evidence>
<gene>
    <name evidence="1" type="ORF">QJS10_CPB21g00366</name>
</gene>
<accession>A0AAV9C1X0</accession>
<protein>
    <submittedName>
        <fullName evidence="1">Uncharacterized protein</fullName>
    </submittedName>
</protein>
<comment type="caution">
    <text evidence="1">The sequence shown here is derived from an EMBL/GenBank/DDBJ whole genome shotgun (WGS) entry which is preliminary data.</text>
</comment>
<proteinExistence type="predicted"/>
<evidence type="ECO:0000313" key="2">
    <source>
        <dbReference type="Proteomes" id="UP001180020"/>
    </source>
</evidence>
<name>A0AAV9C1X0_ACOCL</name>
<dbReference type="AlphaFoldDB" id="A0AAV9C1X0"/>
<sequence>MVETVDTSEMVTQRGIIWDSAAPPKLMCHGKILTKAYVSKWCPQHFHWVRSMQWWHENCGSFVHGVFGCKRAVGEVGFTLSPPLGLAFFGRILDGNEENGQSWGP</sequence>
<organism evidence="1 2">
    <name type="scientific">Acorus calamus</name>
    <name type="common">Sweet flag</name>
    <dbReference type="NCBI Taxonomy" id="4465"/>
    <lineage>
        <taxon>Eukaryota</taxon>
        <taxon>Viridiplantae</taxon>
        <taxon>Streptophyta</taxon>
        <taxon>Embryophyta</taxon>
        <taxon>Tracheophyta</taxon>
        <taxon>Spermatophyta</taxon>
        <taxon>Magnoliopsida</taxon>
        <taxon>Liliopsida</taxon>
        <taxon>Acoraceae</taxon>
        <taxon>Acorus</taxon>
    </lineage>
</organism>
<dbReference type="EMBL" id="JAUJYO010000021">
    <property type="protein sequence ID" value="KAK1283123.1"/>
    <property type="molecule type" value="Genomic_DNA"/>
</dbReference>
<dbReference type="Proteomes" id="UP001180020">
    <property type="component" value="Unassembled WGS sequence"/>
</dbReference>
<reference evidence="1" key="2">
    <citation type="submission" date="2023-06" db="EMBL/GenBank/DDBJ databases">
        <authorList>
            <person name="Ma L."/>
            <person name="Liu K.-W."/>
            <person name="Li Z."/>
            <person name="Hsiao Y.-Y."/>
            <person name="Qi Y."/>
            <person name="Fu T."/>
            <person name="Tang G."/>
            <person name="Zhang D."/>
            <person name="Sun W.-H."/>
            <person name="Liu D.-K."/>
            <person name="Li Y."/>
            <person name="Chen G.-Z."/>
            <person name="Liu X.-D."/>
            <person name="Liao X.-Y."/>
            <person name="Jiang Y.-T."/>
            <person name="Yu X."/>
            <person name="Hao Y."/>
            <person name="Huang J."/>
            <person name="Zhao X.-W."/>
            <person name="Ke S."/>
            <person name="Chen Y.-Y."/>
            <person name="Wu W.-L."/>
            <person name="Hsu J.-L."/>
            <person name="Lin Y.-F."/>
            <person name="Huang M.-D."/>
            <person name="Li C.-Y."/>
            <person name="Huang L."/>
            <person name="Wang Z.-W."/>
            <person name="Zhao X."/>
            <person name="Zhong W.-Y."/>
            <person name="Peng D.-H."/>
            <person name="Ahmad S."/>
            <person name="Lan S."/>
            <person name="Zhang J.-S."/>
            <person name="Tsai W.-C."/>
            <person name="Van De Peer Y."/>
            <person name="Liu Z.-J."/>
        </authorList>
    </citation>
    <scope>NUCLEOTIDE SEQUENCE</scope>
    <source>
        <strain evidence="1">CP</strain>
        <tissue evidence="1">Leaves</tissue>
    </source>
</reference>
<reference evidence="1" key="1">
    <citation type="journal article" date="2023" name="Nat. Commun.">
        <title>Diploid and tetraploid genomes of Acorus and the evolution of monocots.</title>
        <authorList>
            <person name="Ma L."/>
            <person name="Liu K.W."/>
            <person name="Li Z."/>
            <person name="Hsiao Y.Y."/>
            <person name="Qi Y."/>
            <person name="Fu T."/>
            <person name="Tang G.D."/>
            <person name="Zhang D."/>
            <person name="Sun W.H."/>
            <person name="Liu D.K."/>
            <person name="Li Y."/>
            <person name="Chen G.Z."/>
            <person name="Liu X.D."/>
            <person name="Liao X.Y."/>
            <person name="Jiang Y.T."/>
            <person name="Yu X."/>
            <person name="Hao Y."/>
            <person name="Huang J."/>
            <person name="Zhao X.W."/>
            <person name="Ke S."/>
            <person name="Chen Y.Y."/>
            <person name="Wu W.L."/>
            <person name="Hsu J.L."/>
            <person name="Lin Y.F."/>
            <person name="Huang M.D."/>
            <person name="Li C.Y."/>
            <person name="Huang L."/>
            <person name="Wang Z.W."/>
            <person name="Zhao X."/>
            <person name="Zhong W.Y."/>
            <person name="Peng D.H."/>
            <person name="Ahmad S."/>
            <person name="Lan S."/>
            <person name="Zhang J.S."/>
            <person name="Tsai W.C."/>
            <person name="Van de Peer Y."/>
            <person name="Liu Z.J."/>
        </authorList>
    </citation>
    <scope>NUCLEOTIDE SEQUENCE</scope>
    <source>
        <strain evidence="1">CP</strain>
    </source>
</reference>
<keyword evidence="2" id="KW-1185">Reference proteome</keyword>